<dbReference type="GO" id="GO:0009279">
    <property type="term" value="C:cell outer membrane"/>
    <property type="evidence" value="ECO:0007669"/>
    <property type="project" value="UniProtKB-SubCell"/>
</dbReference>
<dbReference type="InterPro" id="IPR012910">
    <property type="entry name" value="Plug_dom"/>
</dbReference>
<dbReference type="Gene3D" id="2.40.170.20">
    <property type="entry name" value="TonB-dependent receptor, beta-barrel domain"/>
    <property type="match status" value="1"/>
</dbReference>
<keyword evidence="4 14" id="KW-1134">Transmembrane beta strand</keyword>
<dbReference type="Gene3D" id="2.170.130.10">
    <property type="entry name" value="TonB-dependent receptor, plug domain"/>
    <property type="match status" value="1"/>
</dbReference>
<evidence type="ECO:0000313" key="20">
    <source>
        <dbReference type="Proteomes" id="UP000248198"/>
    </source>
</evidence>
<dbReference type="Pfam" id="PF07715">
    <property type="entry name" value="Plug"/>
    <property type="match status" value="1"/>
</dbReference>
<dbReference type="InterPro" id="IPR037066">
    <property type="entry name" value="Plug_dom_sf"/>
</dbReference>
<keyword evidence="8" id="KW-0408">Iron</keyword>
<dbReference type="EMBL" id="QKLU01000001">
    <property type="protein sequence ID" value="PYF77087.1"/>
    <property type="molecule type" value="Genomic_DNA"/>
</dbReference>
<dbReference type="CDD" id="cd01347">
    <property type="entry name" value="ligand_gated_channel"/>
    <property type="match status" value="1"/>
</dbReference>
<evidence type="ECO:0000256" key="4">
    <source>
        <dbReference type="ARBA" id="ARBA00022452"/>
    </source>
</evidence>
<keyword evidence="7 16" id="KW-0732">Signal</keyword>
<comment type="similarity">
    <text evidence="2 14 15">Belongs to the TonB-dependent receptor family.</text>
</comment>
<evidence type="ECO:0000256" key="9">
    <source>
        <dbReference type="ARBA" id="ARBA00023065"/>
    </source>
</evidence>
<keyword evidence="11 14" id="KW-0472">Membrane</keyword>
<dbReference type="Gene3D" id="2.60.40.1120">
    <property type="entry name" value="Carboxypeptidase-like, regulatory domain"/>
    <property type="match status" value="1"/>
</dbReference>
<evidence type="ECO:0000256" key="11">
    <source>
        <dbReference type="ARBA" id="ARBA00023136"/>
    </source>
</evidence>
<dbReference type="RefSeq" id="WP_110827165.1">
    <property type="nucleotide sequence ID" value="NZ_QKLU01000001.1"/>
</dbReference>
<keyword evidence="3 14" id="KW-0813">Transport</keyword>
<dbReference type="InterPro" id="IPR000531">
    <property type="entry name" value="Beta-barrel_TonB"/>
</dbReference>
<feature type="domain" description="TonB-dependent receptor plug" evidence="18">
    <location>
        <begin position="230"/>
        <end position="322"/>
    </location>
</feature>
<accession>A0A318UNR0</accession>
<evidence type="ECO:0000259" key="18">
    <source>
        <dbReference type="Pfam" id="PF07715"/>
    </source>
</evidence>
<feature type="domain" description="TonB-dependent receptor-like beta-barrel" evidence="17">
    <location>
        <begin position="414"/>
        <end position="877"/>
    </location>
</feature>
<gene>
    <name evidence="19" type="ORF">B0O44_101566</name>
</gene>
<dbReference type="InterPro" id="IPR010105">
    <property type="entry name" value="TonB_sidphr_rcpt"/>
</dbReference>
<feature type="signal peptide" evidence="16">
    <location>
        <begin position="1"/>
        <end position="29"/>
    </location>
</feature>
<sequence>MYKPCTSKKKITTILLLLLSTLLTLPTFGQNKQPSVLEKTISVQAANVHLSEALDILADKAAVSFSYSSSLLNLQKKVNLNYTNRSLKDILTELLGRQLKGLSVNGKQITIQVNGPSGSIKGNVKSKDGKGVAYVTVGIKGLKSTQTDAQGTYILKGIEEGNHTLSLSYIGLDTQHRQVTVNASETSSANFILAENSQELSEVEVNGKKVNKFVTKKSETVAKLPLGNLENPQVYTTITKSLFNEQITTDLTDVLKNTPGILKMQGSIGRSGDGAVYYNLRGFPTKISMIDGIAGQTNGDIDPANIEKIEVIKGPSGTLFGGALTTFGGVINVVTKKPIDTLGGEIGYTTGNFSLNRLTADVYGPVNKDKSLQFRLNAAYHKRASFQDAGFRKSTFIAPVISYRFNEKLDLVLNAEFYDYEGTNPSIVFLHRTRKYIATTPQELNYDWKRSFTSNDITLKAPASNIHGQLNYKINSNWNSHTNISRNTRKTDGLYQYQFIRGATSDDLVERNVQYQNYEGTSTAIQQNFNGDFKLAGMRHRLVAGLDYLNQTTYNNNSAIVKFDTVSAINGVLPAKYGNLTRAKAEAKIAAITGVGAAGAVIKNYNSSNIYSVYVSDAINLNEELLAMLSLRIDRFQSLGTMNLATNTQQTNTRYNQTAVSPKFGVVYQIVKDKISLFGNYMNGFSNVAPVSQPLDDISGVFKPQQANQFEGGVKMDVFNNRLSFTASYYDIKVKDVLRDEITKRAGVDYNIVVQDGTQTSKGIELELIANPVTGLNIIAGYSHNDSKLTRSSAALQDRRPASAGPSDLINFWASYVQPDGQLKGLGAGFGGNYAGKYLSGNSAITGEFIFPAYTLLNATIFYETRRCRVGVKADNLGNELYFTGQGVLSAQMPRTISANVTLKF</sequence>
<feature type="chain" id="PRO_5016403841" evidence="16">
    <location>
        <begin position="30"/>
        <end position="905"/>
    </location>
</feature>
<dbReference type="GO" id="GO:0038023">
    <property type="term" value="F:signaling receptor activity"/>
    <property type="evidence" value="ECO:0007669"/>
    <property type="project" value="InterPro"/>
</dbReference>
<dbReference type="InterPro" id="IPR036942">
    <property type="entry name" value="Beta-barrel_TonB_sf"/>
</dbReference>
<reference evidence="19 20" key="1">
    <citation type="submission" date="2018-06" db="EMBL/GenBank/DDBJ databases">
        <title>Genomic Encyclopedia of Archaeal and Bacterial Type Strains, Phase II (KMG-II): from individual species to whole genera.</title>
        <authorList>
            <person name="Goeker M."/>
        </authorList>
    </citation>
    <scope>NUCLEOTIDE SEQUENCE [LARGE SCALE GENOMIC DNA]</scope>
    <source>
        <strain evidence="19 20">DSM 27372</strain>
    </source>
</reference>
<dbReference type="PANTHER" id="PTHR32552:SF68">
    <property type="entry name" value="FERRICHROME OUTER MEMBRANE TRANSPORTER_PHAGE RECEPTOR"/>
    <property type="match status" value="1"/>
</dbReference>
<protein>
    <submittedName>
        <fullName evidence="19">Iron complex outermembrane receptor protein</fullName>
    </submittedName>
</protein>
<evidence type="ECO:0000256" key="6">
    <source>
        <dbReference type="ARBA" id="ARBA00022692"/>
    </source>
</evidence>
<keyword evidence="9" id="KW-0406">Ion transport</keyword>
<dbReference type="OrthoDB" id="9775095at2"/>
<organism evidence="19 20">
    <name type="scientific">Pedobacter nutrimenti</name>
    <dbReference type="NCBI Taxonomy" id="1241337"/>
    <lineage>
        <taxon>Bacteria</taxon>
        <taxon>Pseudomonadati</taxon>
        <taxon>Bacteroidota</taxon>
        <taxon>Sphingobacteriia</taxon>
        <taxon>Sphingobacteriales</taxon>
        <taxon>Sphingobacteriaceae</taxon>
        <taxon>Pedobacter</taxon>
    </lineage>
</organism>
<evidence type="ECO:0000256" key="2">
    <source>
        <dbReference type="ARBA" id="ARBA00009810"/>
    </source>
</evidence>
<evidence type="ECO:0000256" key="3">
    <source>
        <dbReference type="ARBA" id="ARBA00022448"/>
    </source>
</evidence>
<dbReference type="SUPFAM" id="SSF49452">
    <property type="entry name" value="Starch-binding domain-like"/>
    <property type="match status" value="1"/>
</dbReference>
<evidence type="ECO:0000256" key="12">
    <source>
        <dbReference type="ARBA" id="ARBA00023170"/>
    </source>
</evidence>
<evidence type="ECO:0000256" key="7">
    <source>
        <dbReference type="ARBA" id="ARBA00022729"/>
    </source>
</evidence>
<comment type="subcellular location">
    <subcellularLocation>
        <location evidence="1 14">Cell outer membrane</location>
        <topology evidence="1 14">Multi-pass membrane protein</topology>
    </subcellularLocation>
</comment>
<evidence type="ECO:0000256" key="8">
    <source>
        <dbReference type="ARBA" id="ARBA00023004"/>
    </source>
</evidence>
<dbReference type="GO" id="GO:0015891">
    <property type="term" value="P:siderophore transport"/>
    <property type="evidence" value="ECO:0007669"/>
    <property type="project" value="InterPro"/>
</dbReference>
<evidence type="ECO:0000256" key="5">
    <source>
        <dbReference type="ARBA" id="ARBA00022496"/>
    </source>
</evidence>
<keyword evidence="5" id="KW-0410">Iron transport</keyword>
<keyword evidence="10 15" id="KW-0798">TonB box</keyword>
<dbReference type="InterPro" id="IPR039426">
    <property type="entry name" value="TonB-dep_rcpt-like"/>
</dbReference>
<evidence type="ECO:0000256" key="13">
    <source>
        <dbReference type="ARBA" id="ARBA00023237"/>
    </source>
</evidence>
<dbReference type="Pfam" id="PF00593">
    <property type="entry name" value="TonB_dep_Rec_b-barrel"/>
    <property type="match status" value="1"/>
</dbReference>
<dbReference type="GO" id="GO:0015344">
    <property type="term" value="F:siderophore uptake transmembrane transporter activity"/>
    <property type="evidence" value="ECO:0007669"/>
    <property type="project" value="TreeGrafter"/>
</dbReference>
<keyword evidence="13 14" id="KW-0998">Cell outer membrane</keyword>
<evidence type="ECO:0000256" key="1">
    <source>
        <dbReference type="ARBA" id="ARBA00004571"/>
    </source>
</evidence>
<dbReference type="NCBIfam" id="TIGR01783">
    <property type="entry name" value="TonB-siderophor"/>
    <property type="match status" value="1"/>
</dbReference>
<dbReference type="PROSITE" id="PS52016">
    <property type="entry name" value="TONB_DEPENDENT_REC_3"/>
    <property type="match status" value="1"/>
</dbReference>
<evidence type="ECO:0000313" key="19">
    <source>
        <dbReference type="EMBL" id="PYF77087.1"/>
    </source>
</evidence>
<keyword evidence="12 19" id="KW-0675">Receptor</keyword>
<evidence type="ECO:0000259" key="17">
    <source>
        <dbReference type="Pfam" id="PF00593"/>
    </source>
</evidence>
<dbReference type="PANTHER" id="PTHR32552">
    <property type="entry name" value="FERRICHROME IRON RECEPTOR-RELATED"/>
    <property type="match status" value="1"/>
</dbReference>
<evidence type="ECO:0000256" key="16">
    <source>
        <dbReference type="SAM" id="SignalP"/>
    </source>
</evidence>
<keyword evidence="20" id="KW-1185">Reference proteome</keyword>
<dbReference type="Pfam" id="PF13715">
    <property type="entry name" value="CarbopepD_reg_2"/>
    <property type="match status" value="1"/>
</dbReference>
<evidence type="ECO:0000256" key="15">
    <source>
        <dbReference type="RuleBase" id="RU003357"/>
    </source>
</evidence>
<dbReference type="GO" id="GO:0030246">
    <property type="term" value="F:carbohydrate binding"/>
    <property type="evidence" value="ECO:0007669"/>
    <property type="project" value="InterPro"/>
</dbReference>
<name>A0A318UNR0_9SPHI</name>
<dbReference type="Proteomes" id="UP000248198">
    <property type="component" value="Unassembled WGS sequence"/>
</dbReference>
<dbReference type="AlphaFoldDB" id="A0A318UNR0"/>
<keyword evidence="6 14" id="KW-0812">Transmembrane</keyword>
<proteinExistence type="inferred from homology"/>
<comment type="caution">
    <text evidence="19">The sequence shown here is derived from an EMBL/GenBank/DDBJ whole genome shotgun (WGS) entry which is preliminary data.</text>
</comment>
<evidence type="ECO:0000256" key="10">
    <source>
        <dbReference type="ARBA" id="ARBA00023077"/>
    </source>
</evidence>
<dbReference type="SUPFAM" id="SSF56935">
    <property type="entry name" value="Porins"/>
    <property type="match status" value="1"/>
</dbReference>
<evidence type="ECO:0000256" key="14">
    <source>
        <dbReference type="PROSITE-ProRule" id="PRU01360"/>
    </source>
</evidence>
<dbReference type="InterPro" id="IPR013784">
    <property type="entry name" value="Carb-bd-like_fold"/>
</dbReference>